<dbReference type="Proteomes" id="UP000199263">
    <property type="component" value="Unassembled WGS sequence"/>
</dbReference>
<dbReference type="InterPro" id="IPR036028">
    <property type="entry name" value="SH3-like_dom_sf"/>
</dbReference>
<feature type="domain" description="SH3b" evidence="1">
    <location>
        <begin position="64"/>
        <end position="127"/>
    </location>
</feature>
<accession>A0A1I1MKA2</accession>
<dbReference type="PANTHER" id="PTHR34408">
    <property type="entry name" value="FAMILY PROTEIN, PUTATIVE-RELATED"/>
    <property type="match status" value="1"/>
</dbReference>
<name>A0A1I1MKA2_9CLOT</name>
<protein>
    <submittedName>
        <fullName evidence="2">3D (Asp-Asp-Asp) domain-containing protein</fullName>
    </submittedName>
</protein>
<gene>
    <name evidence="2" type="ORF">SAMN05421842_11121</name>
</gene>
<dbReference type="Pfam" id="PF08239">
    <property type="entry name" value="SH3_3"/>
    <property type="match status" value="1"/>
</dbReference>
<evidence type="ECO:0000313" key="3">
    <source>
        <dbReference type="Proteomes" id="UP000199263"/>
    </source>
</evidence>
<dbReference type="InterPro" id="IPR052354">
    <property type="entry name" value="Cell_Wall_Dynamics_Protein"/>
</dbReference>
<sequence>MSKLAKCLCGLYICSSTFLPLTYDNTKLNNIASNEAWNISSSEIKLTANSKNEEINDISKDLKKHGQVVNIDSNLCIRKNPNKNGSVYYGLYKGMIFDILDKEGEWYKIKHDYTTGYVHKDYVKEYDEIPPYPVYDMPKDIKINDNKIKISRGGEIGTPIKAELTAYCNCASCSESWGKKTAMQTQTRIGVIAAPKNVPLGSKMFIPELKSYKSDCIFNVEDRGGAIKIKNDGTYIIDVWLPSHDKVKKFGRKRTVIYLLN</sequence>
<reference evidence="2 3" key="1">
    <citation type="submission" date="2016-10" db="EMBL/GenBank/DDBJ databases">
        <authorList>
            <person name="de Groot N.N."/>
        </authorList>
    </citation>
    <scope>NUCLEOTIDE SEQUENCE [LARGE SCALE GENOMIC DNA]</scope>
    <source>
        <strain evidence="2 3">DSM 12992</strain>
    </source>
</reference>
<dbReference type="PANTHER" id="PTHR34408:SF1">
    <property type="entry name" value="GLYCOSYL HYDROLASE FAMILY 19 DOMAIN-CONTAINING PROTEIN HI_1415"/>
    <property type="match status" value="1"/>
</dbReference>
<dbReference type="SUPFAM" id="SSF50044">
    <property type="entry name" value="SH3-domain"/>
    <property type="match status" value="1"/>
</dbReference>
<keyword evidence="3" id="KW-1185">Reference proteome</keyword>
<organism evidence="2 3">
    <name type="scientific">Clostridium uliginosum</name>
    <dbReference type="NCBI Taxonomy" id="119641"/>
    <lineage>
        <taxon>Bacteria</taxon>
        <taxon>Bacillati</taxon>
        <taxon>Bacillota</taxon>
        <taxon>Clostridia</taxon>
        <taxon>Eubacteriales</taxon>
        <taxon>Clostridiaceae</taxon>
        <taxon>Clostridium</taxon>
    </lineage>
</organism>
<proteinExistence type="predicted"/>
<dbReference type="STRING" id="119641.SAMN05421842_11121"/>
<dbReference type="OrthoDB" id="9798935at2"/>
<evidence type="ECO:0000313" key="2">
    <source>
        <dbReference type="EMBL" id="SFC85252.1"/>
    </source>
</evidence>
<dbReference type="InterPro" id="IPR059180">
    <property type="entry name" value="3D_YorM"/>
</dbReference>
<dbReference type="Gene3D" id="2.30.30.40">
    <property type="entry name" value="SH3 Domains"/>
    <property type="match status" value="1"/>
</dbReference>
<dbReference type="AlphaFoldDB" id="A0A1I1MKA2"/>
<dbReference type="PROSITE" id="PS51781">
    <property type="entry name" value="SH3B"/>
    <property type="match status" value="1"/>
</dbReference>
<dbReference type="CDD" id="cd14667">
    <property type="entry name" value="3D_containing_proteins"/>
    <property type="match status" value="1"/>
</dbReference>
<dbReference type="RefSeq" id="WP_090090984.1">
    <property type="nucleotide sequence ID" value="NZ_FOMG01000011.1"/>
</dbReference>
<dbReference type="EMBL" id="FOMG01000011">
    <property type="protein sequence ID" value="SFC85252.1"/>
    <property type="molecule type" value="Genomic_DNA"/>
</dbReference>
<evidence type="ECO:0000259" key="1">
    <source>
        <dbReference type="PROSITE" id="PS51781"/>
    </source>
</evidence>
<dbReference type="InterPro" id="IPR003646">
    <property type="entry name" value="SH3-like_bac-type"/>
</dbReference>